<sequence>MAVDRTDEGDPPLHVHDLDSADLDSRPAPGADQVMLTDPELRAAESRRYHAIADQSRTSDGGSWATAVPKLRAAWEEHLDRYPEQERVVPGTRPDGSWGTDTDRMLTAEQNAEATQVCAEIRQQGKEVIFPAMQRIEAADPQRYLAGLDHLLKGEDRLKEKAANVLLVEPDLTTGQALAKIPDAVRFTLRYSQEYYAEGVISDVQRVKEEGFELVKLKNLWEKEQYKGINSQWRNPDTGLRFEIQFHTPESLAAKELTHGAYERLRRSGISQAERAELEAYQKQVNELVATPPGAAEIEEFPKRHG</sequence>
<organism evidence="2 3">
    <name type="scientific">Trebonia kvetii</name>
    <dbReference type="NCBI Taxonomy" id="2480626"/>
    <lineage>
        <taxon>Bacteria</taxon>
        <taxon>Bacillati</taxon>
        <taxon>Actinomycetota</taxon>
        <taxon>Actinomycetes</taxon>
        <taxon>Streptosporangiales</taxon>
        <taxon>Treboniaceae</taxon>
        <taxon>Trebonia</taxon>
    </lineage>
</organism>
<evidence type="ECO:0008006" key="4">
    <source>
        <dbReference type="Google" id="ProtNLM"/>
    </source>
</evidence>
<name>A0A6P2BZH5_9ACTN</name>
<accession>A0A6P2BZH5</accession>
<dbReference type="EMBL" id="RPFW01000003">
    <property type="protein sequence ID" value="TVZ04320.1"/>
    <property type="molecule type" value="Genomic_DNA"/>
</dbReference>
<feature type="compositionally biased region" description="Basic and acidic residues" evidence="1">
    <location>
        <begin position="1"/>
        <end position="25"/>
    </location>
</feature>
<keyword evidence="3" id="KW-1185">Reference proteome</keyword>
<evidence type="ECO:0000256" key="1">
    <source>
        <dbReference type="SAM" id="MobiDB-lite"/>
    </source>
</evidence>
<comment type="caution">
    <text evidence="2">The sequence shown here is derived from an EMBL/GenBank/DDBJ whole genome shotgun (WGS) entry which is preliminary data.</text>
</comment>
<evidence type="ECO:0000313" key="2">
    <source>
        <dbReference type="EMBL" id="TVZ04320.1"/>
    </source>
</evidence>
<proteinExistence type="predicted"/>
<evidence type="ECO:0000313" key="3">
    <source>
        <dbReference type="Proteomes" id="UP000460272"/>
    </source>
</evidence>
<dbReference type="OrthoDB" id="4104600at2"/>
<dbReference type="Proteomes" id="UP000460272">
    <property type="component" value="Unassembled WGS sequence"/>
</dbReference>
<feature type="region of interest" description="Disordered" evidence="1">
    <location>
        <begin position="1"/>
        <end position="34"/>
    </location>
</feature>
<reference evidence="2 3" key="1">
    <citation type="submission" date="2018-11" db="EMBL/GenBank/DDBJ databases">
        <title>Trebonia kvetii gen.nov., sp.nov., a novel acidophilic actinobacterium, and proposal of the new actinobacterial family Treboniaceae fam. nov.</title>
        <authorList>
            <person name="Rapoport D."/>
            <person name="Sagova-Mareckova M."/>
            <person name="Sedlacek I."/>
            <person name="Provaznik J."/>
            <person name="Kralova S."/>
            <person name="Pavlinic D."/>
            <person name="Benes V."/>
            <person name="Kopecky J."/>
        </authorList>
    </citation>
    <scope>NUCLEOTIDE SEQUENCE [LARGE SCALE GENOMIC DNA]</scope>
    <source>
        <strain evidence="2 3">15Tr583</strain>
    </source>
</reference>
<dbReference type="RefSeq" id="WP_145854189.1">
    <property type="nucleotide sequence ID" value="NZ_RPFW01000003.1"/>
</dbReference>
<protein>
    <recommendedName>
        <fullName evidence="4">RelA/SpoT domain-containing protein</fullName>
    </recommendedName>
</protein>
<dbReference type="AlphaFoldDB" id="A0A6P2BZH5"/>
<gene>
    <name evidence="2" type="ORF">EAS64_18255</name>
</gene>